<evidence type="ECO:0000256" key="1">
    <source>
        <dbReference type="ARBA" id="ARBA00010566"/>
    </source>
</evidence>
<dbReference type="GO" id="GO:0005975">
    <property type="term" value="P:carbohydrate metabolic process"/>
    <property type="evidence" value="ECO:0007669"/>
    <property type="project" value="TreeGrafter"/>
</dbReference>
<dbReference type="GO" id="GO:0006099">
    <property type="term" value="P:tricarboxylic acid cycle"/>
    <property type="evidence" value="ECO:0007669"/>
    <property type="project" value="TreeGrafter"/>
</dbReference>
<dbReference type="Gene3D" id="1.10.580.10">
    <property type="entry name" value="Citrate Synthase, domain 1"/>
    <property type="match status" value="1"/>
</dbReference>
<feature type="non-terminal residue" evidence="3">
    <location>
        <position position="1"/>
    </location>
</feature>
<reference evidence="3" key="1">
    <citation type="submission" date="2022-06" db="EMBL/GenBank/DDBJ databases">
        <title>Isolation of gut microbiota from human fecal samples.</title>
        <authorList>
            <person name="Pamer E.G."/>
            <person name="Barat B."/>
            <person name="Waligurski E."/>
            <person name="Medina S."/>
            <person name="Paddock L."/>
            <person name="Mostad J."/>
        </authorList>
    </citation>
    <scope>NUCLEOTIDE SEQUENCE</scope>
    <source>
        <strain evidence="3">DFI.7.96</strain>
    </source>
</reference>
<dbReference type="InterPro" id="IPR036969">
    <property type="entry name" value="Citrate_synthase_sf"/>
</dbReference>
<keyword evidence="2" id="KW-0808">Transferase</keyword>
<dbReference type="AlphaFoldDB" id="A0AAW5KFL5"/>
<accession>A0AAW5KFL5</accession>
<evidence type="ECO:0000313" key="4">
    <source>
        <dbReference type="Proteomes" id="UP001205063"/>
    </source>
</evidence>
<dbReference type="Proteomes" id="UP001205063">
    <property type="component" value="Unassembled WGS sequence"/>
</dbReference>
<organism evidence="3 4">
    <name type="scientific">Bittarella massiliensis</name>
    <name type="common">ex Durand et al. 2017</name>
    <dbReference type="NCBI Taxonomy" id="1720313"/>
    <lineage>
        <taxon>Bacteria</taxon>
        <taxon>Bacillati</taxon>
        <taxon>Bacillota</taxon>
        <taxon>Clostridia</taxon>
        <taxon>Eubacteriales</taxon>
        <taxon>Oscillospiraceae</taxon>
        <taxon>Bittarella (ex Durand et al. 2017)</taxon>
    </lineage>
</organism>
<sequence>PTIITNTYQVKRRNYDHKSMYFHLPKREHSTAQTMLRTVRPDKRFTEEEAHLLDLCLILHAEHGGGNNSACACRVLSSSLTDTYSALASAVGSLKGPRHGGANLKVT</sequence>
<gene>
    <name evidence="3" type="ORF">NE646_13960</name>
</gene>
<dbReference type="PANTHER" id="PTHR11739">
    <property type="entry name" value="CITRATE SYNTHASE"/>
    <property type="match status" value="1"/>
</dbReference>
<dbReference type="GO" id="GO:0005829">
    <property type="term" value="C:cytosol"/>
    <property type="evidence" value="ECO:0007669"/>
    <property type="project" value="TreeGrafter"/>
</dbReference>
<dbReference type="GO" id="GO:0046912">
    <property type="term" value="F:acyltransferase activity, acyl groups converted into alkyl on transfer"/>
    <property type="evidence" value="ECO:0007669"/>
    <property type="project" value="InterPro"/>
</dbReference>
<dbReference type="PANTHER" id="PTHR11739:SF4">
    <property type="entry name" value="CITRATE SYNTHASE, PEROXISOMAL"/>
    <property type="match status" value="1"/>
</dbReference>
<dbReference type="EMBL" id="JANGAB010000200">
    <property type="protein sequence ID" value="MCQ4950737.1"/>
    <property type="molecule type" value="Genomic_DNA"/>
</dbReference>
<evidence type="ECO:0000313" key="3">
    <source>
        <dbReference type="EMBL" id="MCQ4950737.1"/>
    </source>
</evidence>
<name>A0AAW5KFL5_9FIRM</name>
<dbReference type="InterPro" id="IPR002020">
    <property type="entry name" value="Citrate_synthase"/>
</dbReference>
<dbReference type="SUPFAM" id="SSF48256">
    <property type="entry name" value="Citrate synthase"/>
    <property type="match status" value="1"/>
</dbReference>
<dbReference type="PRINTS" id="PR00143">
    <property type="entry name" value="CITRTSNTHASE"/>
</dbReference>
<evidence type="ECO:0000256" key="2">
    <source>
        <dbReference type="ARBA" id="ARBA00022679"/>
    </source>
</evidence>
<protein>
    <submittedName>
        <fullName evidence="3">Citrate synthase</fullName>
    </submittedName>
</protein>
<comment type="caution">
    <text evidence="3">The sequence shown here is derived from an EMBL/GenBank/DDBJ whole genome shotgun (WGS) entry which is preliminary data.</text>
</comment>
<dbReference type="InterPro" id="IPR016142">
    <property type="entry name" value="Citrate_synth-like_lrg_a-sub"/>
</dbReference>
<feature type="non-terminal residue" evidence="3">
    <location>
        <position position="107"/>
    </location>
</feature>
<dbReference type="Pfam" id="PF00285">
    <property type="entry name" value="Citrate_synt"/>
    <property type="match status" value="1"/>
</dbReference>
<dbReference type="RefSeq" id="WP_302468084.1">
    <property type="nucleotide sequence ID" value="NZ_JANGAB010000200.1"/>
</dbReference>
<proteinExistence type="inferred from homology"/>
<comment type="similarity">
    <text evidence="1">Belongs to the citrate synthase family.</text>
</comment>